<evidence type="ECO:0000256" key="1">
    <source>
        <dbReference type="SAM" id="MobiDB-lite"/>
    </source>
</evidence>
<name>A0AAV5U160_9BILA</name>
<reference evidence="3" key="1">
    <citation type="submission" date="2023-10" db="EMBL/GenBank/DDBJ databases">
        <title>Genome assembly of Pristionchus species.</title>
        <authorList>
            <person name="Yoshida K."/>
            <person name="Sommer R.J."/>
        </authorList>
    </citation>
    <scope>NUCLEOTIDE SEQUENCE</scope>
    <source>
        <strain evidence="3">RS0144</strain>
    </source>
</reference>
<proteinExistence type="predicted"/>
<feature type="region of interest" description="Disordered" evidence="1">
    <location>
        <begin position="85"/>
        <end position="110"/>
    </location>
</feature>
<evidence type="ECO:0000313" key="3">
    <source>
        <dbReference type="EMBL" id="GMT00257.1"/>
    </source>
</evidence>
<gene>
    <name evidence="3" type="ORF">PENTCL1PPCAC_22431</name>
</gene>
<feature type="non-terminal residue" evidence="3">
    <location>
        <position position="1"/>
    </location>
</feature>
<dbReference type="InterPro" id="IPR021859">
    <property type="entry name" value="XTBD"/>
</dbReference>
<organism evidence="3 4">
    <name type="scientific">Pristionchus entomophagus</name>
    <dbReference type="NCBI Taxonomy" id="358040"/>
    <lineage>
        <taxon>Eukaryota</taxon>
        <taxon>Metazoa</taxon>
        <taxon>Ecdysozoa</taxon>
        <taxon>Nematoda</taxon>
        <taxon>Chromadorea</taxon>
        <taxon>Rhabditida</taxon>
        <taxon>Rhabditina</taxon>
        <taxon>Diplogasteromorpha</taxon>
        <taxon>Diplogasteroidea</taxon>
        <taxon>Neodiplogasteridae</taxon>
        <taxon>Pristionchus</taxon>
    </lineage>
</organism>
<evidence type="ECO:0000313" key="4">
    <source>
        <dbReference type="Proteomes" id="UP001432027"/>
    </source>
</evidence>
<evidence type="ECO:0000259" key="2">
    <source>
        <dbReference type="PROSITE" id="PS51827"/>
    </source>
</evidence>
<sequence>RMSEEVQKGEADRVARKRFAFQRANKEVMKDPDQLAAYAAVYANMSTLGCVYPPEVMRRIEMMSADVEESAVDGPELRSLVLASRGRAHAAKQKQENEDTNEQRQNNNGRHILSEMRENLLMSHREASGLEMIDWASKRLQLQWNMADHEGETRVYIARILVLNHRFVHSKNVKEMAVNAVVDAFLEGGTVTIDGSVALFKGRRPQFTFIDSVTRNLNKAAKNAKLTAGKVTKTIMESVFDDVNLPFEIITKHLQGWEQQVEVRSAELLLAQKTLKKGECVKAKMDAAIDEMCEELSGRLTSSPIRLDNSHTGLKLL</sequence>
<comment type="caution">
    <text evidence="3">The sequence shown here is derived from an EMBL/GenBank/DDBJ whole genome shotgun (WGS) entry which is preliminary data.</text>
</comment>
<dbReference type="AlphaFoldDB" id="A0AAV5U160"/>
<dbReference type="EMBL" id="BTSX01000005">
    <property type="protein sequence ID" value="GMT00257.1"/>
    <property type="molecule type" value="Genomic_DNA"/>
</dbReference>
<accession>A0AAV5U160</accession>
<feature type="domain" description="XRN2-binding (XTBD)" evidence="2">
    <location>
        <begin position="2"/>
        <end position="93"/>
    </location>
</feature>
<dbReference type="PROSITE" id="PS51827">
    <property type="entry name" value="XTBD"/>
    <property type="match status" value="1"/>
</dbReference>
<protein>
    <recommendedName>
        <fullName evidence="2">XRN2-binding (XTBD) domain-containing protein</fullName>
    </recommendedName>
</protein>
<keyword evidence="4" id="KW-1185">Reference proteome</keyword>
<dbReference type="InterPro" id="IPR057067">
    <property type="entry name" value="Paxt-1-like_C"/>
</dbReference>
<dbReference type="Proteomes" id="UP001432027">
    <property type="component" value="Unassembled WGS sequence"/>
</dbReference>
<dbReference type="Pfam" id="PF11952">
    <property type="entry name" value="XTBD"/>
    <property type="match status" value="1"/>
</dbReference>
<dbReference type="Pfam" id="PF24799">
    <property type="entry name" value="Paxt-1_C"/>
    <property type="match status" value="1"/>
</dbReference>